<dbReference type="AlphaFoldDB" id="A0A2P2NYG2"/>
<sequence length="50" mass="5875">MEMKIQHKDDFRGASTCEKIFKYMPQNIIKDNRKKQFLDSHPHISIGATP</sequence>
<dbReference type="EMBL" id="GGEC01066965">
    <property type="protein sequence ID" value="MBX47449.1"/>
    <property type="molecule type" value="Transcribed_RNA"/>
</dbReference>
<evidence type="ECO:0000313" key="1">
    <source>
        <dbReference type="EMBL" id="MBX47449.1"/>
    </source>
</evidence>
<reference evidence="1" key="1">
    <citation type="submission" date="2018-02" db="EMBL/GenBank/DDBJ databases">
        <title>Rhizophora mucronata_Transcriptome.</title>
        <authorList>
            <person name="Meera S.P."/>
            <person name="Sreeshan A."/>
            <person name="Augustine A."/>
        </authorList>
    </citation>
    <scope>NUCLEOTIDE SEQUENCE</scope>
    <source>
        <tissue evidence="1">Leaf</tissue>
    </source>
</reference>
<organism evidence="1">
    <name type="scientific">Rhizophora mucronata</name>
    <name type="common">Asiatic mangrove</name>
    <dbReference type="NCBI Taxonomy" id="61149"/>
    <lineage>
        <taxon>Eukaryota</taxon>
        <taxon>Viridiplantae</taxon>
        <taxon>Streptophyta</taxon>
        <taxon>Embryophyta</taxon>
        <taxon>Tracheophyta</taxon>
        <taxon>Spermatophyta</taxon>
        <taxon>Magnoliopsida</taxon>
        <taxon>eudicotyledons</taxon>
        <taxon>Gunneridae</taxon>
        <taxon>Pentapetalae</taxon>
        <taxon>rosids</taxon>
        <taxon>fabids</taxon>
        <taxon>Malpighiales</taxon>
        <taxon>Rhizophoraceae</taxon>
        <taxon>Rhizophora</taxon>
    </lineage>
</organism>
<proteinExistence type="predicted"/>
<name>A0A2P2NYG2_RHIMU</name>
<protein>
    <submittedName>
        <fullName evidence="1">Uncharacterized protein</fullName>
    </submittedName>
</protein>
<accession>A0A2P2NYG2</accession>